<dbReference type="GO" id="GO:0035556">
    <property type="term" value="P:intracellular signal transduction"/>
    <property type="evidence" value="ECO:0007669"/>
    <property type="project" value="InterPro"/>
</dbReference>
<dbReference type="PROSITE" id="PS50125">
    <property type="entry name" value="GUANYLATE_CYCLASE_2"/>
    <property type="match status" value="1"/>
</dbReference>
<dbReference type="OrthoDB" id="9768499at2"/>
<dbReference type="Pfam" id="PF00211">
    <property type="entry name" value="Guanylate_cyc"/>
    <property type="match status" value="1"/>
</dbReference>
<dbReference type="InterPro" id="IPR001054">
    <property type="entry name" value="A/G_cyclase"/>
</dbReference>
<evidence type="ECO:0000313" key="4">
    <source>
        <dbReference type="Proteomes" id="UP000269412"/>
    </source>
</evidence>
<protein>
    <submittedName>
        <fullName evidence="3">Adenylate cyclase</fullName>
    </submittedName>
</protein>
<feature type="transmembrane region" description="Helical" evidence="1">
    <location>
        <begin position="12"/>
        <end position="32"/>
    </location>
</feature>
<evidence type="ECO:0000313" key="3">
    <source>
        <dbReference type="EMBL" id="RKR13057.1"/>
    </source>
</evidence>
<keyword evidence="1" id="KW-0472">Membrane</keyword>
<dbReference type="SUPFAM" id="SSF55073">
    <property type="entry name" value="Nucleotide cyclase"/>
    <property type="match status" value="1"/>
</dbReference>
<dbReference type="EMBL" id="RBIQ01000008">
    <property type="protein sequence ID" value="RKR13057.1"/>
    <property type="molecule type" value="Genomic_DNA"/>
</dbReference>
<name>A0A495EAZ6_9FLAO</name>
<keyword evidence="1" id="KW-0812">Transmembrane</keyword>
<dbReference type="AlphaFoldDB" id="A0A495EAZ6"/>
<dbReference type="GO" id="GO:0004016">
    <property type="term" value="F:adenylate cyclase activity"/>
    <property type="evidence" value="ECO:0007669"/>
    <property type="project" value="UniProtKB-ARBA"/>
</dbReference>
<accession>A0A495EAZ6</accession>
<dbReference type="InterPro" id="IPR029787">
    <property type="entry name" value="Nucleotide_cyclase"/>
</dbReference>
<dbReference type="GO" id="GO:0009190">
    <property type="term" value="P:cyclic nucleotide biosynthetic process"/>
    <property type="evidence" value="ECO:0007669"/>
    <property type="project" value="InterPro"/>
</dbReference>
<keyword evidence="4" id="KW-1185">Reference proteome</keyword>
<feature type="transmembrane region" description="Helical" evidence="1">
    <location>
        <begin position="125"/>
        <end position="144"/>
    </location>
</feature>
<comment type="caution">
    <text evidence="3">The sequence shown here is derived from an EMBL/GenBank/DDBJ whole genome shotgun (WGS) entry which is preliminary data.</text>
</comment>
<keyword evidence="1" id="KW-1133">Transmembrane helix</keyword>
<organism evidence="3 4">
    <name type="scientific">Maribacter vaceletii</name>
    <dbReference type="NCBI Taxonomy" id="1206816"/>
    <lineage>
        <taxon>Bacteria</taxon>
        <taxon>Pseudomonadati</taxon>
        <taxon>Bacteroidota</taxon>
        <taxon>Flavobacteriia</taxon>
        <taxon>Flavobacteriales</taxon>
        <taxon>Flavobacteriaceae</taxon>
        <taxon>Maribacter</taxon>
    </lineage>
</organism>
<evidence type="ECO:0000259" key="2">
    <source>
        <dbReference type="PROSITE" id="PS50125"/>
    </source>
</evidence>
<reference evidence="3 4" key="1">
    <citation type="submission" date="2018-10" db="EMBL/GenBank/DDBJ databases">
        <title>Genomic Encyclopedia of Archaeal and Bacterial Type Strains, Phase II (KMG-II): from individual species to whole genera.</title>
        <authorList>
            <person name="Goeker M."/>
        </authorList>
    </citation>
    <scope>NUCLEOTIDE SEQUENCE [LARGE SCALE GENOMIC DNA]</scope>
    <source>
        <strain evidence="3 4">DSM 25230</strain>
    </source>
</reference>
<proteinExistence type="predicted"/>
<dbReference type="CDD" id="cd07302">
    <property type="entry name" value="CHD"/>
    <property type="match status" value="1"/>
</dbReference>
<evidence type="ECO:0000256" key="1">
    <source>
        <dbReference type="SAM" id="Phobius"/>
    </source>
</evidence>
<dbReference type="Gene3D" id="3.30.70.1230">
    <property type="entry name" value="Nucleotide cyclase"/>
    <property type="match status" value="1"/>
</dbReference>
<sequence length="349" mass="40235">MNFRSKRRLIIVRDYVIGWTLAFIFLSIVRGVGTIEVGSVQFEFWHSILISLSFGFFFGNISGYVQIFIEERLYKKISILNFIVLRLIYIISLLILIIISSYFIVTQFLGEAKGIWAFAIEPGSGAIYFYIIVTDIFLTLLRLINLMLGKNNLWQLFSGKFYTPREEERIFMFLDLHSSTKHAETLGHLKYSKLIQDCFMDLSVVIENEAEIYQYVGDEVILTWKLKDGLKNNNCINAFFNFKNQLLKKEAYYIKNYGVVPFFKAGLNSGIVTVTEVGKYKKEIAYHGDTINTAARIQEKCNAYKQEVLLSESLKNTLNTNVYAFNKLGSVLLKGKDKEVLIYSIAENK</sequence>
<feature type="domain" description="Guanylate cyclase" evidence="2">
    <location>
        <begin position="263"/>
        <end position="298"/>
    </location>
</feature>
<dbReference type="RefSeq" id="WP_121066494.1">
    <property type="nucleotide sequence ID" value="NZ_RBIQ01000008.1"/>
</dbReference>
<feature type="transmembrane region" description="Helical" evidence="1">
    <location>
        <begin position="44"/>
        <end position="67"/>
    </location>
</feature>
<gene>
    <name evidence="3" type="ORF">CLV91_1771</name>
</gene>
<dbReference type="Proteomes" id="UP000269412">
    <property type="component" value="Unassembled WGS sequence"/>
</dbReference>
<feature type="transmembrane region" description="Helical" evidence="1">
    <location>
        <begin position="79"/>
        <end position="105"/>
    </location>
</feature>